<dbReference type="InterPro" id="IPR050491">
    <property type="entry name" value="AmpC-like"/>
</dbReference>
<dbReference type="AlphaFoldDB" id="A0A2I1IHI3"/>
<gene>
    <name evidence="4" type="ORF">CYJ40_05465</name>
</gene>
<organism evidence="4 5">
    <name type="scientific">Brevibacterium ravenspurgense</name>
    <dbReference type="NCBI Taxonomy" id="479117"/>
    <lineage>
        <taxon>Bacteria</taxon>
        <taxon>Bacillati</taxon>
        <taxon>Actinomycetota</taxon>
        <taxon>Actinomycetes</taxon>
        <taxon>Micrococcales</taxon>
        <taxon>Brevibacteriaceae</taxon>
        <taxon>Brevibacterium</taxon>
    </lineage>
</organism>
<proteinExistence type="predicted"/>
<dbReference type="PANTHER" id="PTHR46825:SF11">
    <property type="entry name" value="PENICILLIN-BINDING PROTEIN 4"/>
    <property type="match status" value="1"/>
</dbReference>
<keyword evidence="2" id="KW-0472">Membrane</keyword>
<dbReference type="PANTHER" id="PTHR46825">
    <property type="entry name" value="D-ALANYL-D-ALANINE-CARBOXYPEPTIDASE/ENDOPEPTIDASE AMPH"/>
    <property type="match status" value="1"/>
</dbReference>
<evidence type="ECO:0000256" key="2">
    <source>
        <dbReference type="ARBA" id="ARBA00023136"/>
    </source>
</evidence>
<dbReference type="GO" id="GO:0016020">
    <property type="term" value="C:membrane"/>
    <property type="evidence" value="ECO:0007669"/>
    <property type="project" value="UniProtKB-SubCell"/>
</dbReference>
<feature type="domain" description="Beta-lactamase-related" evidence="3">
    <location>
        <begin position="18"/>
        <end position="363"/>
    </location>
</feature>
<comment type="subcellular location">
    <subcellularLocation>
        <location evidence="1">Membrane</location>
    </subcellularLocation>
</comment>
<protein>
    <recommendedName>
        <fullName evidence="3">Beta-lactamase-related domain-containing protein</fullName>
    </recommendedName>
</protein>
<comment type="caution">
    <text evidence="4">The sequence shown here is derived from an EMBL/GenBank/DDBJ whole genome shotgun (WGS) entry which is preliminary data.</text>
</comment>
<dbReference type="InterPro" id="IPR001466">
    <property type="entry name" value="Beta-lactam-related"/>
</dbReference>
<dbReference type="Gene3D" id="3.40.710.10">
    <property type="entry name" value="DD-peptidase/beta-lactamase superfamily"/>
    <property type="match status" value="1"/>
</dbReference>
<evidence type="ECO:0000313" key="4">
    <source>
        <dbReference type="EMBL" id="PKY70562.1"/>
    </source>
</evidence>
<dbReference type="InterPro" id="IPR012338">
    <property type="entry name" value="Beta-lactam/transpept-like"/>
</dbReference>
<dbReference type="RefSeq" id="WP_101672325.1">
    <property type="nucleotide sequence ID" value="NZ_PKGO01000004.1"/>
</dbReference>
<dbReference type="STRING" id="1176165.GCA_001584405_00928"/>
<name>A0A2I1IHI3_9MICO</name>
<evidence type="ECO:0000256" key="1">
    <source>
        <dbReference type="ARBA" id="ARBA00004370"/>
    </source>
</evidence>
<dbReference type="Proteomes" id="UP000242755">
    <property type="component" value="Unassembled WGS sequence"/>
</dbReference>
<sequence>MKVLSQTAREAIVHTIRQETTRVPETAFGIISDGQLHEVEGRDRIFRVASITKSFTAAALTGLVRGLIPGKPVRMDDAVLDWVPELAEAEWAEDVVIDDLLRMSSGLPTDDPWADRQESMSQEDFLRLLGEPVIRDFPAGTAYRYANLGYAVAGLIIERAAQKPFAQLIDEVFLTPLGMTSSGFDVRKLDADRLVTGYRRTRDGELEPQDISLPGAFSAIGGLASTVGDLAVWVQAQIDAVSPGGDDSAFRAIAAATGEDTPRRVRLWRRVLADQQQPVRAMEITHGTSDATHGGPELFAVSGGYGLGLRCYFDTRFGSFAGHSGGYPGFGLHMRWHAATRTGVILFTALTGYPTEAVTAKALEAGLAVQRYEDPSSPVWPRAEAPTATPTGPGAGLVFPVRSVSAFGPSERALELVRIAENMIHTGDDSAADGVFSMNVDLDQPRQERLAAWAAAREHTGEVKKEPIEPHFTGASSVQWTVTGTLGSRTVTMTLNPYEQIQGLSIKLH</sequence>
<accession>A0A2I1IHI3</accession>
<reference evidence="4 5" key="1">
    <citation type="submission" date="2017-12" db="EMBL/GenBank/DDBJ databases">
        <title>Phylogenetic diversity of female urinary microbiome.</title>
        <authorList>
            <person name="Thomas-White K."/>
            <person name="Wolfe A.J."/>
        </authorList>
    </citation>
    <scope>NUCLEOTIDE SEQUENCE [LARGE SCALE GENOMIC DNA]</scope>
    <source>
        <strain evidence="4 5">UMB0426</strain>
    </source>
</reference>
<dbReference type="Pfam" id="PF00144">
    <property type="entry name" value="Beta-lactamase"/>
    <property type="match status" value="1"/>
</dbReference>
<dbReference type="EMBL" id="PKGO01000004">
    <property type="protein sequence ID" value="PKY70562.1"/>
    <property type="molecule type" value="Genomic_DNA"/>
</dbReference>
<evidence type="ECO:0000259" key="3">
    <source>
        <dbReference type="Pfam" id="PF00144"/>
    </source>
</evidence>
<dbReference type="SUPFAM" id="SSF56601">
    <property type="entry name" value="beta-lactamase/transpeptidase-like"/>
    <property type="match status" value="1"/>
</dbReference>
<evidence type="ECO:0000313" key="5">
    <source>
        <dbReference type="Proteomes" id="UP000242755"/>
    </source>
</evidence>